<protein>
    <submittedName>
        <fullName evidence="3">HTH-type transcriptional regulator immR</fullName>
    </submittedName>
</protein>
<dbReference type="STRING" id="39482.ERS852491_03211"/>
<gene>
    <name evidence="3" type="primary">immR_13</name>
    <name evidence="3" type="ORF">ERS852491_03211</name>
</gene>
<dbReference type="InterPro" id="IPR001387">
    <property type="entry name" value="Cro/C1-type_HTH"/>
</dbReference>
<dbReference type="Proteomes" id="UP000095544">
    <property type="component" value="Unassembled WGS sequence"/>
</dbReference>
<dbReference type="Gene3D" id="1.10.260.40">
    <property type="entry name" value="lambda repressor-like DNA-binding domains"/>
    <property type="match status" value="1"/>
</dbReference>
<keyword evidence="1" id="KW-0238">DNA-binding</keyword>
<dbReference type="OrthoDB" id="9812239at2"/>
<accession>A0A174HQI3</accession>
<dbReference type="SMART" id="SM00530">
    <property type="entry name" value="HTH_XRE"/>
    <property type="match status" value="1"/>
</dbReference>
<dbReference type="GO" id="GO:0003677">
    <property type="term" value="F:DNA binding"/>
    <property type="evidence" value="ECO:0007669"/>
    <property type="project" value="UniProtKB-KW"/>
</dbReference>
<dbReference type="PANTHER" id="PTHR46558:SF14">
    <property type="entry name" value="HTH-TYPE TRANSCRIPTIONAL REGULATOR ANSR"/>
    <property type="match status" value="1"/>
</dbReference>
<feature type="domain" description="HTH cro/C1-type" evidence="2">
    <location>
        <begin position="7"/>
        <end position="61"/>
    </location>
</feature>
<dbReference type="SUPFAM" id="SSF47413">
    <property type="entry name" value="lambda repressor-like DNA-binding domains"/>
    <property type="match status" value="1"/>
</dbReference>
<evidence type="ECO:0000259" key="2">
    <source>
        <dbReference type="PROSITE" id="PS50943"/>
    </source>
</evidence>
<dbReference type="InterPro" id="IPR010982">
    <property type="entry name" value="Lambda_DNA-bd_dom_sf"/>
</dbReference>
<sequence>MGYIKILRALREDNDYTQKQIAEILNIGQRTYADYELGKTRIPLDSIIRLAKYYDVDMSYICGVTSKKSKFPRD</sequence>
<dbReference type="EMBL" id="CYZU01000032">
    <property type="protein sequence ID" value="CUO75806.1"/>
    <property type="molecule type" value="Genomic_DNA"/>
</dbReference>
<evidence type="ECO:0000313" key="3">
    <source>
        <dbReference type="EMBL" id="CUO75806.1"/>
    </source>
</evidence>
<proteinExistence type="predicted"/>
<reference evidence="3 4" key="1">
    <citation type="submission" date="2015-09" db="EMBL/GenBank/DDBJ databases">
        <authorList>
            <consortium name="Pathogen Informatics"/>
        </authorList>
    </citation>
    <scope>NUCLEOTIDE SEQUENCE [LARGE SCALE GENOMIC DNA]</scope>
    <source>
        <strain evidence="3 4">2789STDY5834876</strain>
    </source>
</reference>
<dbReference type="PANTHER" id="PTHR46558">
    <property type="entry name" value="TRACRIPTIONAL REGULATORY PROTEIN-RELATED-RELATED"/>
    <property type="match status" value="1"/>
</dbReference>
<dbReference type="PROSITE" id="PS50943">
    <property type="entry name" value="HTH_CROC1"/>
    <property type="match status" value="1"/>
</dbReference>
<name>A0A174HQI3_9FIRM</name>
<evidence type="ECO:0000313" key="4">
    <source>
        <dbReference type="Proteomes" id="UP000095544"/>
    </source>
</evidence>
<dbReference type="RefSeq" id="WP_055154171.1">
    <property type="nucleotide sequence ID" value="NZ_CYZU01000032.1"/>
</dbReference>
<dbReference type="CDD" id="cd00093">
    <property type="entry name" value="HTH_XRE"/>
    <property type="match status" value="1"/>
</dbReference>
<dbReference type="AlphaFoldDB" id="A0A174HQI3"/>
<organism evidence="3 4">
    <name type="scientific">Faecalicatena contorta</name>
    <dbReference type="NCBI Taxonomy" id="39482"/>
    <lineage>
        <taxon>Bacteria</taxon>
        <taxon>Bacillati</taxon>
        <taxon>Bacillota</taxon>
        <taxon>Clostridia</taxon>
        <taxon>Lachnospirales</taxon>
        <taxon>Lachnospiraceae</taxon>
        <taxon>Faecalicatena</taxon>
    </lineage>
</organism>
<dbReference type="Pfam" id="PF01381">
    <property type="entry name" value="HTH_3"/>
    <property type="match status" value="1"/>
</dbReference>
<evidence type="ECO:0000256" key="1">
    <source>
        <dbReference type="ARBA" id="ARBA00023125"/>
    </source>
</evidence>